<gene>
    <name evidence="8" type="ORF">DEO27_008105</name>
</gene>
<keyword evidence="3" id="KW-0732">Signal</keyword>
<dbReference type="EMBL" id="CP043450">
    <property type="protein sequence ID" value="QEM09986.1"/>
    <property type="molecule type" value="Genomic_DNA"/>
</dbReference>
<evidence type="ECO:0000313" key="9">
    <source>
        <dbReference type="Proteomes" id="UP000251402"/>
    </source>
</evidence>
<keyword evidence="9" id="KW-1185">Reference proteome</keyword>
<dbReference type="InterPro" id="IPR011990">
    <property type="entry name" value="TPR-like_helical_dom_sf"/>
</dbReference>
<evidence type="ECO:0000256" key="3">
    <source>
        <dbReference type="ARBA" id="ARBA00022729"/>
    </source>
</evidence>
<dbReference type="Pfam" id="PF14322">
    <property type="entry name" value="SusD-like_3"/>
    <property type="match status" value="1"/>
</dbReference>
<evidence type="ECO:0000256" key="4">
    <source>
        <dbReference type="ARBA" id="ARBA00023136"/>
    </source>
</evidence>
<proteinExistence type="inferred from homology"/>
<dbReference type="InterPro" id="IPR033985">
    <property type="entry name" value="SusD-like_N"/>
</dbReference>
<dbReference type="Pfam" id="PF07980">
    <property type="entry name" value="SusD_RagB"/>
    <property type="match status" value="1"/>
</dbReference>
<evidence type="ECO:0000259" key="7">
    <source>
        <dbReference type="Pfam" id="PF14322"/>
    </source>
</evidence>
<dbReference type="SUPFAM" id="SSF48452">
    <property type="entry name" value="TPR-like"/>
    <property type="match status" value="1"/>
</dbReference>
<dbReference type="InterPro" id="IPR012944">
    <property type="entry name" value="SusD_RagB_dom"/>
</dbReference>
<keyword evidence="5" id="KW-0998">Cell outer membrane</keyword>
<dbReference type="OrthoDB" id="1035036at2"/>
<dbReference type="Gene3D" id="1.25.40.390">
    <property type="match status" value="1"/>
</dbReference>
<comment type="subcellular location">
    <subcellularLocation>
        <location evidence="1">Cell outer membrane</location>
    </subcellularLocation>
</comment>
<dbReference type="GO" id="GO:0009279">
    <property type="term" value="C:cell outer membrane"/>
    <property type="evidence" value="ECO:0007669"/>
    <property type="project" value="UniProtKB-SubCell"/>
</dbReference>
<evidence type="ECO:0000256" key="2">
    <source>
        <dbReference type="ARBA" id="ARBA00006275"/>
    </source>
</evidence>
<organism evidence="8 9">
    <name type="scientific">Mucilaginibacter rubeus</name>
    <dbReference type="NCBI Taxonomy" id="2027860"/>
    <lineage>
        <taxon>Bacteria</taxon>
        <taxon>Pseudomonadati</taxon>
        <taxon>Bacteroidota</taxon>
        <taxon>Sphingobacteriia</taxon>
        <taxon>Sphingobacteriales</taxon>
        <taxon>Sphingobacteriaceae</taxon>
        <taxon>Mucilaginibacter</taxon>
    </lineage>
</organism>
<accession>A0A5C1HVM7</accession>
<name>A0A5C1HVM7_9SPHI</name>
<dbReference type="CDD" id="cd08977">
    <property type="entry name" value="SusD"/>
    <property type="match status" value="1"/>
</dbReference>
<dbReference type="AlphaFoldDB" id="A0A5C1HVM7"/>
<keyword evidence="4" id="KW-0472">Membrane</keyword>
<evidence type="ECO:0000256" key="1">
    <source>
        <dbReference type="ARBA" id="ARBA00004442"/>
    </source>
</evidence>
<evidence type="ECO:0000259" key="6">
    <source>
        <dbReference type="Pfam" id="PF07980"/>
    </source>
</evidence>
<evidence type="ECO:0000256" key="5">
    <source>
        <dbReference type="ARBA" id="ARBA00023237"/>
    </source>
</evidence>
<sequence length="507" mass="55422">MTRKHRTNRLKIRSWVSIMPCSRNHVPSAQASMLVFNSTIMKKFLITLLIPVLLFNSCTKVLDQVPQDKITEENFYKTPADAEAAATGIYDAVQALSTQYPVAFDAASDLANALLINYSPFSQHGITVDNAIVASYWQNNYTGIGRCNDVLKNVPNIDGGLFAAGQKERILAEAYFTRAYFYFNLVKAYGGVPLVTTPYDSFNADFTIARSTSDQVFAQIVADLKNAEPNLPLSYASSIDTRGRATQGGVKALLAKVYLSMKDYNNAAAKALEVMNNTTYSLVSGASAYSAMFSASSKNSNESIFEIQYVSSSSESNGLFSLYVPTPAPSGIQGGSYQIVPTDKIINAFEAGDIRKNVSVSNSPATPPVPYVGKYLRLTNGTDPNIIAIRLADIILVRAEALNNLGQTAEATEALNMIRRRAFGLPVTTASVRDFPSANDVANSYNLTQAIENERMKELCFEGQRFYDLVRTGRATAVLGISANQMLWPIPLREVGRNPKLQQNPGY</sequence>
<dbReference type="Proteomes" id="UP000251402">
    <property type="component" value="Chromosome"/>
</dbReference>
<protein>
    <submittedName>
        <fullName evidence="8">RagB/SusD family nutrient uptake outer membrane protein</fullName>
    </submittedName>
</protein>
<feature type="domain" description="RagB/SusD" evidence="6">
    <location>
        <begin position="380"/>
        <end position="476"/>
    </location>
</feature>
<dbReference type="KEGG" id="mrub:DEO27_008105"/>
<reference evidence="8" key="1">
    <citation type="submission" date="2019-08" db="EMBL/GenBank/DDBJ databases">
        <title>Comparative genome analysis confer to the adaptation heavy metal polluted environment.</title>
        <authorList>
            <person name="Li Y."/>
        </authorList>
    </citation>
    <scope>NUCLEOTIDE SEQUENCE [LARGE SCALE GENOMIC DNA]</scope>
    <source>
        <strain evidence="8">P1</strain>
    </source>
</reference>
<comment type="similarity">
    <text evidence="2">Belongs to the SusD family.</text>
</comment>
<feature type="domain" description="SusD-like N-terminal" evidence="7">
    <location>
        <begin position="98"/>
        <end position="259"/>
    </location>
</feature>
<evidence type="ECO:0000313" key="8">
    <source>
        <dbReference type="EMBL" id="QEM09986.1"/>
    </source>
</evidence>